<name>A0A1H8UHI1_9PSEU</name>
<protein>
    <submittedName>
        <fullName evidence="1">Uncharacterized protein</fullName>
    </submittedName>
</protein>
<organism evidence="1 2">
    <name type="scientific">Amycolatopsis saalfeldensis</name>
    <dbReference type="NCBI Taxonomy" id="394193"/>
    <lineage>
        <taxon>Bacteria</taxon>
        <taxon>Bacillati</taxon>
        <taxon>Actinomycetota</taxon>
        <taxon>Actinomycetes</taxon>
        <taxon>Pseudonocardiales</taxon>
        <taxon>Pseudonocardiaceae</taxon>
        <taxon>Amycolatopsis</taxon>
    </lineage>
</organism>
<proteinExistence type="predicted"/>
<evidence type="ECO:0000313" key="1">
    <source>
        <dbReference type="EMBL" id="SEP02344.1"/>
    </source>
</evidence>
<dbReference type="STRING" id="394193.SAMN04489732_103264"/>
<keyword evidence="2" id="KW-1185">Reference proteome</keyword>
<dbReference type="EMBL" id="FOEF01000003">
    <property type="protein sequence ID" value="SEP02344.1"/>
    <property type="molecule type" value="Genomic_DNA"/>
</dbReference>
<dbReference type="Proteomes" id="UP000198582">
    <property type="component" value="Unassembled WGS sequence"/>
</dbReference>
<dbReference type="AlphaFoldDB" id="A0A1H8UHI1"/>
<reference evidence="1 2" key="1">
    <citation type="submission" date="2016-10" db="EMBL/GenBank/DDBJ databases">
        <authorList>
            <person name="de Groot N.N."/>
        </authorList>
    </citation>
    <scope>NUCLEOTIDE SEQUENCE [LARGE SCALE GENOMIC DNA]</scope>
    <source>
        <strain evidence="1 2">DSM 44993</strain>
    </source>
</reference>
<accession>A0A1H8UHI1</accession>
<gene>
    <name evidence="1" type="ORF">SAMN04489732_103264</name>
</gene>
<sequence length="52" mass="5708">MPRADTEGVLASIARWLVPGGRLSLITVPYDIEDLPVDFPGPVRLTSRRSIC</sequence>
<evidence type="ECO:0000313" key="2">
    <source>
        <dbReference type="Proteomes" id="UP000198582"/>
    </source>
</evidence>
<dbReference type="RefSeq" id="WP_177231244.1">
    <property type="nucleotide sequence ID" value="NZ_FOEF01000003.1"/>
</dbReference>